<feature type="signal peptide" evidence="1">
    <location>
        <begin position="1"/>
        <end position="17"/>
    </location>
</feature>
<evidence type="ECO:0000256" key="1">
    <source>
        <dbReference type="SAM" id="SignalP"/>
    </source>
</evidence>
<feature type="domain" description="Prolyl 4-hydroxylase peptide-substrate-binding" evidence="2">
    <location>
        <begin position="68"/>
        <end position="157"/>
    </location>
</feature>
<evidence type="ECO:0000313" key="4">
    <source>
        <dbReference type="Proteomes" id="UP000230423"/>
    </source>
</evidence>
<dbReference type="FunFam" id="1.25.40.10:FF:000006">
    <property type="entry name" value="Prolyl 4-hydroxylase subunit alpha 2"/>
    <property type="match status" value="1"/>
</dbReference>
<dbReference type="SUPFAM" id="SSF48452">
    <property type="entry name" value="TPR-like"/>
    <property type="match status" value="1"/>
</dbReference>
<dbReference type="Proteomes" id="UP000230423">
    <property type="component" value="Unassembled WGS sequence"/>
</dbReference>
<dbReference type="AlphaFoldDB" id="A0A2G9TJC7"/>
<protein>
    <submittedName>
        <fullName evidence="3">Tetratricopeptide repeat protein</fullName>
    </submittedName>
</protein>
<dbReference type="InterPro" id="IPR011990">
    <property type="entry name" value="TPR-like_helical_dom_sf"/>
</dbReference>
<accession>A0A2G9TJC7</accession>
<keyword evidence="4" id="KW-1185">Reference proteome</keyword>
<keyword evidence="1" id="KW-0732">Signal</keyword>
<sequence>MQNVIGLLASLFVSINGDLFTSVADMQGLLDSEKSIPALLHKYIESERNRLDELRKLELLFKLSIIAGDCFEVGKAAYHDGDYYHTIMWMEEAKRRLEKEDEPTAALSEILEYLSFSLYKQGNLKHALKFVEELYKIEPTHPRAKGNIKWYEDLLAEEGVRKADMRRALGPIRNERPISVLGNEERTIYEALCRNEVPVSPKEISKLYCYYKRDRPFLVYAPIK</sequence>
<evidence type="ECO:0000259" key="2">
    <source>
        <dbReference type="Pfam" id="PF23558"/>
    </source>
</evidence>
<feature type="non-terminal residue" evidence="3">
    <location>
        <position position="224"/>
    </location>
</feature>
<dbReference type="OrthoDB" id="5850448at2759"/>
<name>A0A2G9TJC7_TELCI</name>
<dbReference type="Gene3D" id="1.25.40.10">
    <property type="entry name" value="Tetratricopeptide repeat domain"/>
    <property type="match status" value="1"/>
</dbReference>
<reference evidence="3 4" key="1">
    <citation type="submission" date="2015-09" db="EMBL/GenBank/DDBJ databases">
        <title>Draft genome of the parasitic nematode Teladorsagia circumcincta isolate WARC Sus (inbred).</title>
        <authorList>
            <person name="Mitreva M."/>
        </authorList>
    </citation>
    <scope>NUCLEOTIDE SEQUENCE [LARGE SCALE GENOMIC DNA]</scope>
    <source>
        <strain evidence="3 4">S</strain>
    </source>
</reference>
<feature type="chain" id="PRO_5013755579" evidence="1">
    <location>
        <begin position="18"/>
        <end position="224"/>
    </location>
</feature>
<organism evidence="3 4">
    <name type="scientific">Teladorsagia circumcincta</name>
    <name type="common">Brown stomach worm</name>
    <name type="synonym">Ostertagia circumcincta</name>
    <dbReference type="NCBI Taxonomy" id="45464"/>
    <lineage>
        <taxon>Eukaryota</taxon>
        <taxon>Metazoa</taxon>
        <taxon>Ecdysozoa</taxon>
        <taxon>Nematoda</taxon>
        <taxon>Chromadorea</taxon>
        <taxon>Rhabditida</taxon>
        <taxon>Rhabditina</taxon>
        <taxon>Rhabditomorpha</taxon>
        <taxon>Strongyloidea</taxon>
        <taxon>Trichostrongylidae</taxon>
        <taxon>Teladorsagia</taxon>
    </lineage>
</organism>
<dbReference type="EMBL" id="KZ362494">
    <property type="protein sequence ID" value="PIO58076.1"/>
    <property type="molecule type" value="Genomic_DNA"/>
</dbReference>
<evidence type="ECO:0000313" key="3">
    <source>
        <dbReference type="EMBL" id="PIO58076.1"/>
    </source>
</evidence>
<dbReference type="Pfam" id="PF23558">
    <property type="entry name" value="TPR_P4H"/>
    <property type="match status" value="1"/>
</dbReference>
<gene>
    <name evidence="3" type="ORF">TELCIR_20498</name>
</gene>
<feature type="non-terminal residue" evidence="3">
    <location>
        <position position="1"/>
    </location>
</feature>
<dbReference type="InterPro" id="IPR059068">
    <property type="entry name" value="TPR_P4H"/>
</dbReference>
<proteinExistence type="predicted"/>